<feature type="region of interest" description="Disordered" evidence="10">
    <location>
        <begin position="1"/>
        <end position="95"/>
    </location>
</feature>
<keyword evidence="8 9" id="KW-0472">Membrane</keyword>
<dbReference type="GO" id="GO:0006888">
    <property type="term" value="P:endoplasmic reticulum to Golgi vesicle-mediated transport"/>
    <property type="evidence" value="ECO:0007669"/>
    <property type="project" value="UniProtKB-UniRule"/>
</dbReference>
<dbReference type="AlphaFoldDB" id="A0A1B2J8A6"/>
<feature type="transmembrane region" description="Helical" evidence="9">
    <location>
        <begin position="260"/>
        <end position="279"/>
    </location>
</feature>
<comment type="similarity">
    <text evidence="1 9">Belongs to the YIF1 family.</text>
</comment>
<keyword evidence="3 9" id="KW-0812">Transmembrane</keyword>
<evidence type="ECO:0000256" key="10">
    <source>
        <dbReference type="SAM" id="MobiDB-lite"/>
    </source>
</evidence>
<dbReference type="GO" id="GO:0030134">
    <property type="term" value="C:COPII-coated ER to Golgi transport vesicle"/>
    <property type="evidence" value="ECO:0007669"/>
    <property type="project" value="TreeGrafter"/>
</dbReference>
<feature type="transmembrane region" description="Helical" evidence="9">
    <location>
        <begin position="285"/>
        <end position="303"/>
    </location>
</feature>
<evidence type="ECO:0000256" key="2">
    <source>
        <dbReference type="ARBA" id="ARBA00022448"/>
    </source>
</evidence>
<keyword evidence="6 9" id="KW-1133">Transmembrane helix</keyword>
<keyword evidence="12" id="KW-1185">Reference proteome</keyword>
<feature type="compositionally biased region" description="Polar residues" evidence="10">
    <location>
        <begin position="1"/>
        <end position="47"/>
    </location>
</feature>
<evidence type="ECO:0000256" key="4">
    <source>
        <dbReference type="ARBA" id="ARBA00022824"/>
    </source>
</evidence>
<sequence>MYNAFESSQGNQGKQANGNPYGQYGYNQPSVPQSVNQNYAAPNPSINQQQYQGEQFSQQAYIPQQPQQPQQHQQQQQQFSQSAPQGSQQQPFQNFFQDPSSAMGLQFSQTALNASQQYMQQNFNSIMHTQDIKYYFQVSNSYVVRKLGLILFPYRTKTWTRIYHNATPVGGPGTTGQEIYAPATEDVNAPDLYIPLMSFLSYILVWSVFAGIHGDFHPELLGYAASKTLALQLLDLVLLKFCIYILSVDAKLWDLVAYSGYKFVAVLVILLIKNIFALQSRAANYSVYFVFAFSLGFFLMRSLRYVVLSTGIRAQQVNISQTKYRTNFLFVYSFVVQGLLVFFMT</sequence>
<keyword evidence="4 9" id="KW-0256">Endoplasmic reticulum</keyword>
<reference evidence="11 12" key="1">
    <citation type="submission" date="2016-02" db="EMBL/GenBank/DDBJ databases">
        <title>Comparative genomic and transcriptomic foundation for Pichia pastoris.</title>
        <authorList>
            <person name="Love K.R."/>
            <person name="Shah K.A."/>
            <person name="Whittaker C.A."/>
            <person name="Wu J."/>
            <person name="Bartlett M.C."/>
            <person name="Ma D."/>
            <person name="Leeson R.L."/>
            <person name="Priest M."/>
            <person name="Young S.K."/>
            <person name="Love J.C."/>
        </authorList>
    </citation>
    <scope>NUCLEOTIDE SEQUENCE [LARGE SCALE GENOMIC DNA]</scope>
    <source>
        <strain evidence="11 12">ATCC 28485</strain>
    </source>
</reference>
<dbReference type="GO" id="GO:0015031">
    <property type="term" value="P:protein transport"/>
    <property type="evidence" value="ECO:0007669"/>
    <property type="project" value="UniProtKB-KW"/>
</dbReference>
<dbReference type="InterPro" id="IPR005578">
    <property type="entry name" value="Yif1_fam"/>
</dbReference>
<keyword evidence="5 9" id="KW-0653">Protein transport</keyword>
<comment type="function">
    <text evidence="9">Has a role in transport between endoplasmic reticulum and Golgi.</text>
</comment>
<keyword evidence="2 9" id="KW-0813">Transport</keyword>
<dbReference type="EMBL" id="CP014584">
    <property type="protein sequence ID" value="ANZ74216.1"/>
    <property type="molecule type" value="Genomic_DNA"/>
</dbReference>
<dbReference type="Pfam" id="PF03878">
    <property type="entry name" value="YIF1"/>
    <property type="match status" value="1"/>
</dbReference>
<evidence type="ECO:0000256" key="7">
    <source>
        <dbReference type="ARBA" id="ARBA00023034"/>
    </source>
</evidence>
<accession>A0A1B2J8A6</accession>
<evidence type="ECO:0000256" key="6">
    <source>
        <dbReference type="ARBA" id="ARBA00022989"/>
    </source>
</evidence>
<name>A0A1B2J8A6_PICPA</name>
<feature type="transmembrane region" description="Helical" evidence="9">
    <location>
        <begin position="192"/>
        <end position="209"/>
    </location>
</feature>
<dbReference type="PANTHER" id="PTHR14083">
    <property type="entry name" value="YIP1 INTERACTING FACTOR HOMOLOG YIF1 PROTEIN"/>
    <property type="match status" value="1"/>
</dbReference>
<dbReference type="Proteomes" id="UP000094565">
    <property type="component" value="Chromosome 1"/>
</dbReference>
<dbReference type="GO" id="GO:0005789">
    <property type="term" value="C:endoplasmic reticulum membrane"/>
    <property type="evidence" value="ECO:0007669"/>
    <property type="project" value="UniProtKB-SubCell"/>
</dbReference>
<evidence type="ECO:0000256" key="3">
    <source>
        <dbReference type="ARBA" id="ARBA00022692"/>
    </source>
</evidence>
<proteinExistence type="inferred from homology"/>
<dbReference type="PANTHER" id="PTHR14083:SF0">
    <property type="entry name" value="YIP1D-INTERACTING FACTOR 1, ISOFORM C"/>
    <property type="match status" value="1"/>
</dbReference>
<keyword evidence="7 9" id="KW-0333">Golgi apparatus</keyword>
<evidence type="ECO:0000256" key="9">
    <source>
        <dbReference type="RuleBase" id="RU368073"/>
    </source>
</evidence>
<evidence type="ECO:0000313" key="12">
    <source>
        <dbReference type="Proteomes" id="UP000094565"/>
    </source>
</evidence>
<organism evidence="11 12">
    <name type="scientific">Komagataella pastoris</name>
    <name type="common">Yeast</name>
    <name type="synonym">Pichia pastoris</name>
    <dbReference type="NCBI Taxonomy" id="4922"/>
    <lineage>
        <taxon>Eukaryota</taxon>
        <taxon>Fungi</taxon>
        <taxon>Dikarya</taxon>
        <taxon>Ascomycota</taxon>
        <taxon>Saccharomycotina</taxon>
        <taxon>Pichiomycetes</taxon>
        <taxon>Pichiales</taxon>
        <taxon>Pichiaceae</taxon>
        <taxon>Komagataella</taxon>
    </lineage>
</organism>
<feature type="transmembrane region" description="Helical" evidence="9">
    <location>
        <begin position="229"/>
        <end position="248"/>
    </location>
</feature>
<evidence type="ECO:0000256" key="5">
    <source>
        <dbReference type="ARBA" id="ARBA00022927"/>
    </source>
</evidence>
<evidence type="ECO:0000256" key="8">
    <source>
        <dbReference type="ARBA" id="ARBA00023136"/>
    </source>
</evidence>
<feature type="compositionally biased region" description="Low complexity" evidence="10">
    <location>
        <begin position="48"/>
        <end position="95"/>
    </location>
</feature>
<evidence type="ECO:0000256" key="1">
    <source>
        <dbReference type="ARBA" id="ARBA00009727"/>
    </source>
</evidence>
<evidence type="ECO:0000313" key="11">
    <source>
        <dbReference type="EMBL" id="ANZ74216.1"/>
    </source>
</evidence>
<feature type="transmembrane region" description="Helical" evidence="9">
    <location>
        <begin position="324"/>
        <end position="344"/>
    </location>
</feature>
<protein>
    <recommendedName>
        <fullName evidence="9">Protein YIF1</fullName>
    </recommendedName>
</protein>
<comment type="subcellular location">
    <subcellularLocation>
        <location evidence="9">Endoplasmic reticulum membrane</location>
        <topology evidence="9">Multi-pass membrane protein</topology>
    </subcellularLocation>
    <subcellularLocation>
        <location evidence="9">Golgi apparatus membrane</location>
        <topology evidence="9">Multi-pass membrane protein</topology>
    </subcellularLocation>
</comment>
<gene>
    <name evidence="11" type="primary">YIF1</name>
    <name evidence="11" type="ORF">ATY40_BA7501784</name>
</gene>
<dbReference type="GO" id="GO:0000139">
    <property type="term" value="C:Golgi membrane"/>
    <property type="evidence" value="ECO:0007669"/>
    <property type="project" value="UniProtKB-SubCell"/>
</dbReference>
<dbReference type="OrthoDB" id="337750at2759"/>
<dbReference type="GO" id="GO:0005793">
    <property type="term" value="C:endoplasmic reticulum-Golgi intermediate compartment"/>
    <property type="evidence" value="ECO:0007669"/>
    <property type="project" value="UniProtKB-UniRule"/>
</dbReference>